<dbReference type="EMBL" id="AGCK01000233">
    <property type="protein sequence ID" value="EHM43910.1"/>
    <property type="molecule type" value="Genomic_DNA"/>
</dbReference>
<organism evidence="1 2">
    <name type="scientific">Flavonifractor plautii ATCC 29863</name>
    <dbReference type="NCBI Taxonomy" id="411475"/>
    <lineage>
        <taxon>Bacteria</taxon>
        <taxon>Bacillati</taxon>
        <taxon>Bacillota</taxon>
        <taxon>Clostridia</taxon>
        <taxon>Eubacteriales</taxon>
        <taxon>Oscillospiraceae</taxon>
        <taxon>Flavonifractor</taxon>
    </lineage>
</organism>
<name>G9YTF2_FLAPL</name>
<dbReference type="HOGENOM" id="CLU_3251876_0_0_9"/>
<proteinExistence type="predicted"/>
<evidence type="ECO:0000313" key="1">
    <source>
        <dbReference type="EMBL" id="EHM43910.1"/>
    </source>
</evidence>
<gene>
    <name evidence="1" type="ORF">HMPREF0372_02812</name>
</gene>
<sequence length="42" mass="4855">MAHHSSVYPALEQGYGQKRRHKIKVWTASSFEVKKSLKKTNP</sequence>
<dbReference type="Proteomes" id="UP000004459">
    <property type="component" value="Unassembled WGS sequence"/>
</dbReference>
<protein>
    <submittedName>
        <fullName evidence="1">Uncharacterized protein</fullName>
    </submittedName>
</protein>
<dbReference type="AlphaFoldDB" id="G9YTF2"/>
<accession>G9YTF2</accession>
<evidence type="ECO:0000313" key="2">
    <source>
        <dbReference type="Proteomes" id="UP000004459"/>
    </source>
</evidence>
<comment type="caution">
    <text evidence="1">The sequence shown here is derived from an EMBL/GenBank/DDBJ whole genome shotgun (WGS) entry which is preliminary data.</text>
</comment>
<reference evidence="1 2" key="1">
    <citation type="submission" date="2011-08" db="EMBL/GenBank/DDBJ databases">
        <authorList>
            <person name="Weinstock G."/>
            <person name="Sodergren E."/>
            <person name="Clifton S."/>
            <person name="Fulton L."/>
            <person name="Fulton B."/>
            <person name="Courtney L."/>
            <person name="Fronick C."/>
            <person name="Harrison M."/>
            <person name="Strong C."/>
            <person name="Farmer C."/>
            <person name="Delahaunty K."/>
            <person name="Markovic C."/>
            <person name="Hall O."/>
            <person name="Minx P."/>
            <person name="Tomlinson C."/>
            <person name="Mitreva M."/>
            <person name="Hou S."/>
            <person name="Chen J."/>
            <person name="Wollam A."/>
            <person name="Pepin K.H."/>
            <person name="Johnson M."/>
            <person name="Bhonagiri V."/>
            <person name="Zhang X."/>
            <person name="Suruliraj S."/>
            <person name="Warren W."/>
            <person name="Chinwalla A."/>
            <person name="Mardis E.R."/>
            <person name="Wilson R.K."/>
        </authorList>
    </citation>
    <scope>NUCLEOTIDE SEQUENCE [LARGE SCALE GENOMIC DNA]</scope>
    <source>
        <strain evidence="1 2">ATCC 29863</strain>
    </source>
</reference>